<evidence type="ECO:0000313" key="4">
    <source>
        <dbReference type="EMBL" id="HIU22957.1"/>
    </source>
</evidence>
<keyword evidence="2" id="KW-0378">Hydrolase</keyword>
<dbReference type="GO" id="GO:0016787">
    <property type="term" value="F:hydrolase activity"/>
    <property type="evidence" value="ECO:0007669"/>
    <property type="project" value="UniProtKB-KW"/>
</dbReference>
<dbReference type="InterPro" id="IPR015797">
    <property type="entry name" value="NUDIX_hydrolase-like_dom_sf"/>
</dbReference>
<dbReference type="SUPFAM" id="SSF55811">
    <property type="entry name" value="Nudix"/>
    <property type="match status" value="1"/>
</dbReference>
<evidence type="ECO:0000313" key="5">
    <source>
        <dbReference type="Proteomes" id="UP000824087"/>
    </source>
</evidence>
<evidence type="ECO:0000256" key="1">
    <source>
        <dbReference type="ARBA" id="ARBA00001946"/>
    </source>
</evidence>
<comment type="caution">
    <text evidence="4">The sequence shown here is derived from an EMBL/GenBank/DDBJ whole genome shotgun (WGS) entry which is preliminary data.</text>
</comment>
<dbReference type="InterPro" id="IPR000086">
    <property type="entry name" value="NUDIX_hydrolase_dom"/>
</dbReference>
<feature type="domain" description="Nudix hydrolase" evidence="3">
    <location>
        <begin position="10"/>
        <end position="144"/>
    </location>
</feature>
<dbReference type="PANTHER" id="PTHR43046:SF14">
    <property type="entry name" value="MUTT_NUDIX FAMILY PROTEIN"/>
    <property type="match status" value="1"/>
</dbReference>
<proteinExistence type="predicted"/>
<name>A0A9D1L4D9_9BACT</name>
<dbReference type="AlphaFoldDB" id="A0A9D1L4D9"/>
<reference evidence="4" key="1">
    <citation type="submission" date="2020-10" db="EMBL/GenBank/DDBJ databases">
        <authorList>
            <person name="Gilroy R."/>
        </authorList>
    </citation>
    <scope>NUCLEOTIDE SEQUENCE</scope>
    <source>
        <strain evidence="4">CHK197-8231</strain>
    </source>
</reference>
<protein>
    <submittedName>
        <fullName evidence="4">NUDIX domain-containing protein</fullName>
    </submittedName>
</protein>
<dbReference type="PANTHER" id="PTHR43046">
    <property type="entry name" value="GDP-MANNOSE MANNOSYL HYDROLASE"/>
    <property type="match status" value="1"/>
</dbReference>
<dbReference type="PROSITE" id="PS51462">
    <property type="entry name" value="NUDIX"/>
    <property type="match status" value="1"/>
</dbReference>
<evidence type="ECO:0000259" key="3">
    <source>
        <dbReference type="PROSITE" id="PS51462"/>
    </source>
</evidence>
<reference evidence="4" key="2">
    <citation type="journal article" date="2021" name="PeerJ">
        <title>Extensive microbial diversity within the chicken gut microbiome revealed by metagenomics and culture.</title>
        <authorList>
            <person name="Gilroy R."/>
            <person name="Ravi A."/>
            <person name="Getino M."/>
            <person name="Pursley I."/>
            <person name="Horton D.L."/>
            <person name="Alikhan N.F."/>
            <person name="Baker D."/>
            <person name="Gharbi K."/>
            <person name="Hall N."/>
            <person name="Watson M."/>
            <person name="Adriaenssens E.M."/>
            <person name="Foster-Nyarko E."/>
            <person name="Jarju S."/>
            <person name="Secka A."/>
            <person name="Antonio M."/>
            <person name="Oren A."/>
            <person name="Chaudhuri R.R."/>
            <person name="La Ragione R."/>
            <person name="Hildebrand F."/>
            <person name="Pallen M.J."/>
        </authorList>
    </citation>
    <scope>NUCLEOTIDE SEQUENCE</scope>
    <source>
        <strain evidence="4">CHK197-8231</strain>
    </source>
</reference>
<evidence type="ECO:0000256" key="2">
    <source>
        <dbReference type="ARBA" id="ARBA00022801"/>
    </source>
</evidence>
<dbReference type="Gene3D" id="3.90.79.10">
    <property type="entry name" value="Nucleoside Triphosphate Pyrophosphohydrolase"/>
    <property type="match status" value="1"/>
</dbReference>
<sequence length="157" mass="18926">MNIALNNEQKLNIRVGAFIYDLSDNYVLIHKKINNNYWMLPGGRLKFYESTDEAIKREIYEELGYNLEFNLVMILENFYTINNVQVHELEFNFLSVYNKVIEDEFAFHGLEGEYMIFKWVHKQNIKNYNFIISEEKEFIDSDHKNDKKIMKYVRKSG</sequence>
<dbReference type="Pfam" id="PF00293">
    <property type="entry name" value="NUDIX"/>
    <property type="match status" value="1"/>
</dbReference>
<gene>
    <name evidence="4" type="ORF">IAD49_05190</name>
</gene>
<dbReference type="PROSITE" id="PS00893">
    <property type="entry name" value="NUDIX_BOX"/>
    <property type="match status" value="1"/>
</dbReference>
<dbReference type="Proteomes" id="UP000824087">
    <property type="component" value="Unassembled WGS sequence"/>
</dbReference>
<dbReference type="InterPro" id="IPR020084">
    <property type="entry name" value="NUDIX_hydrolase_CS"/>
</dbReference>
<accession>A0A9D1L4D9</accession>
<organism evidence="4 5">
    <name type="scientific">Candidatus Fimihabitans intestinipullorum</name>
    <dbReference type="NCBI Taxonomy" id="2840820"/>
    <lineage>
        <taxon>Bacteria</taxon>
        <taxon>Bacillati</taxon>
        <taxon>Mycoplasmatota</taxon>
        <taxon>Mycoplasmatota incertae sedis</taxon>
        <taxon>Candidatus Fimihabitans</taxon>
    </lineage>
</organism>
<comment type="cofactor">
    <cofactor evidence="1">
        <name>Mg(2+)</name>
        <dbReference type="ChEBI" id="CHEBI:18420"/>
    </cofactor>
</comment>
<dbReference type="EMBL" id="DVML01000030">
    <property type="protein sequence ID" value="HIU22957.1"/>
    <property type="molecule type" value="Genomic_DNA"/>
</dbReference>